<evidence type="ECO:0000313" key="2">
    <source>
        <dbReference type="EMBL" id="SEI70963.1"/>
    </source>
</evidence>
<evidence type="ECO:0008006" key="4">
    <source>
        <dbReference type="Google" id="ProtNLM"/>
    </source>
</evidence>
<sequence length="156" mass="17166">MQGEIIRFDLEQQSGVVQACDDGQHYPFQLAHWRSGGLPSEGLAVHFEVIEQEARMLIRSPQKQMQAQGITQTKDTPPISKNSDWALVAIILAMASLIFGPILVPLVWISAGLGWREIRKLPEVYQGKGFIAAAVILSCVVIILTLSFHPQPAPTP</sequence>
<keyword evidence="3" id="KW-1185">Reference proteome</keyword>
<evidence type="ECO:0000313" key="3">
    <source>
        <dbReference type="Proteomes" id="UP000242999"/>
    </source>
</evidence>
<protein>
    <recommendedName>
        <fullName evidence="4">DUF4190 domain-containing protein</fullName>
    </recommendedName>
</protein>
<dbReference type="Proteomes" id="UP000242999">
    <property type="component" value="Unassembled WGS sequence"/>
</dbReference>
<name>A0A1H6SSU4_9GAMM</name>
<feature type="transmembrane region" description="Helical" evidence="1">
    <location>
        <begin position="130"/>
        <end position="149"/>
    </location>
</feature>
<organism evidence="2 3">
    <name type="scientific">Allopseudospirillum japonicum</name>
    <dbReference type="NCBI Taxonomy" id="64971"/>
    <lineage>
        <taxon>Bacteria</taxon>
        <taxon>Pseudomonadati</taxon>
        <taxon>Pseudomonadota</taxon>
        <taxon>Gammaproteobacteria</taxon>
        <taxon>Oceanospirillales</taxon>
        <taxon>Oceanospirillaceae</taxon>
        <taxon>Allopseudospirillum</taxon>
    </lineage>
</organism>
<keyword evidence="1" id="KW-0812">Transmembrane</keyword>
<dbReference type="EMBL" id="FNYH01000008">
    <property type="protein sequence ID" value="SEI70963.1"/>
    <property type="molecule type" value="Genomic_DNA"/>
</dbReference>
<gene>
    <name evidence="2" type="ORF">SAMN05421831_10838</name>
</gene>
<keyword evidence="1" id="KW-0472">Membrane</keyword>
<proteinExistence type="predicted"/>
<reference evidence="3" key="1">
    <citation type="submission" date="2016-10" db="EMBL/GenBank/DDBJ databases">
        <authorList>
            <person name="Varghese N."/>
            <person name="Submissions S."/>
        </authorList>
    </citation>
    <scope>NUCLEOTIDE SEQUENCE [LARGE SCALE GENOMIC DNA]</scope>
    <source>
        <strain evidence="3">DSM 7165</strain>
    </source>
</reference>
<dbReference type="STRING" id="64971.SAMN05421831_10838"/>
<feature type="transmembrane region" description="Helical" evidence="1">
    <location>
        <begin position="85"/>
        <end position="109"/>
    </location>
</feature>
<evidence type="ECO:0000256" key="1">
    <source>
        <dbReference type="SAM" id="Phobius"/>
    </source>
</evidence>
<accession>A0A1H6SSU4</accession>
<keyword evidence="1" id="KW-1133">Transmembrane helix</keyword>
<dbReference type="AlphaFoldDB" id="A0A1H6SSU4"/>